<reference evidence="2 3" key="1">
    <citation type="submission" date="2020-03" db="EMBL/GenBank/DDBJ databases">
        <title>Leucobacter sp. nov., isolated from beetles.</title>
        <authorList>
            <person name="Hyun D.-W."/>
            <person name="Bae J.-W."/>
        </authorList>
    </citation>
    <scope>NUCLEOTIDE SEQUENCE [LARGE SCALE GENOMIC DNA]</scope>
    <source>
        <strain evidence="2 3">HDW9B</strain>
    </source>
</reference>
<evidence type="ECO:0000256" key="1">
    <source>
        <dbReference type="SAM" id="Phobius"/>
    </source>
</evidence>
<evidence type="ECO:0000313" key="2">
    <source>
        <dbReference type="EMBL" id="QIM16516.1"/>
    </source>
</evidence>
<keyword evidence="1" id="KW-1133">Transmembrane helix</keyword>
<keyword evidence="1" id="KW-0472">Membrane</keyword>
<keyword evidence="1" id="KW-0812">Transmembrane</keyword>
<evidence type="ECO:0000313" key="3">
    <source>
        <dbReference type="Proteomes" id="UP000501387"/>
    </source>
</evidence>
<dbReference type="Proteomes" id="UP000501387">
    <property type="component" value="Chromosome"/>
</dbReference>
<dbReference type="KEGG" id="lins:G7067_08985"/>
<gene>
    <name evidence="2" type="ORF">G7067_08985</name>
</gene>
<keyword evidence="3" id="KW-1185">Reference proteome</keyword>
<dbReference type="AlphaFoldDB" id="A0A6G8FJ76"/>
<feature type="transmembrane region" description="Helical" evidence="1">
    <location>
        <begin position="31"/>
        <end position="50"/>
    </location>
</feature>
<name>A0A6G8FJ76_9MICO</name>
<sequence>MLVQLWMVAQVAMLLLTVAAGSHLPQSTLPILLVAALGAAILAPVAPWAMRALARAQELTPHEPPALNRTHAVHVTRIPGTPGTPGTALARAPALVVLASA</sequence>
<organism evidence="2 3">
    <name type="scientific">Leucobacter insecticola</name>
    <dbReference type="NCBI Taxonomy" id="2714934"/>
    <lineage>
        <taxon>Bacteria</taxon>
        <taxon>Bacillati</taxon>
        <taxon>Actinomycetota</taxon>
        <taxon>Actinomycetes</taxon>
        <taxon>Micrococcales</taxon>
        <taxon>Microbacteriaceae</taxon>
        <taxon>Leucobacter</taxon>
    </lineage>
</organism>
<accession>A0A6G8FJ76</accession>
<dbReference type="RefSeq" id="WP_166323601.1">
    <property type="nucleotide sequence ID" value="NZ_CP049934.1"/>
</dbReference>
<protein>
    <submittedName>
        <fullName evidence="2">Uncharacterized protein</fullName>
    </submittedName>
</protein>
<proteinExistence type="predicted"/>
<dbReference type="EMBL" id="CP049934">
    <property type="protein sequence ID" value="QIM16516.1"/>
    <property type="molecule type" value="Genomic_DNA"/>
</dbReference>